<evidence type="ECO:0000256" key="3">
    <source>
        <dbReference type="ARBA" id="ARBA00022827"/>
    </source>
</evidence>
<evidence type="ECO:0000313" key="8">
    <source>
        <dbReference type="Proteomes" id="UP001147782"/>
    </source>
</evidence>
<dbReference type="PRINTS" id="PR00420">
    <property type="entry name" value="RNGMNOXGNASE"/>
</dbReference>
<dbReference type="PANTHER" id="PTHR13789:SF314">
    <property type="entry name" value="FAD-BINDING DOMAIN-CONTAINING PROTEIN"/>
    <property type="match status" value="1"/>
</dbReference>
<dbReference type="SUPFAM" id="SSF51905">
    <property type="entry name" value="FAD/NAD(P)-binding domain"/>
    <property type="match status" value="1"/>
</dbReference>
<organism evidence="7 8">
    <name type="scientific">Penicillium cataractarum</name>
    <dbReference type="NCBI Taxonomy" id="2100454"/>
    <lineage>
        <taxon>Eukaryota</taxon>
        <taxon>Fungi</taxon>
        <taxon>Dikarya</taxon>
        <taxon>Ascomycota</taxon>
        <taxon>Pezizomycotina</taxon>
        <taxon>Eurotiomycetes</taxon>
        <taxon>Eurotiomycetidae</taxon>
        <taxon>Eurotiales</taxon>
        <taxon>Aspergillaceae</taxon>
        <taxon>Penicillium</taxon>
    </lineage>
</organism>
<gene>
    <name evidence="7" type="ORF">N7496_004821</name>
</gene>
<dbReference type="OrthoDB" id="9993796at2759"/>
<dbReference type="Proteomes" id="UP001147782">
    <property type="component" value="Unassembled WGS sequence"/>
</dbReference>
<dbReference type="SUPFAM" id="SSF54373">
    <property type="entry name" value="FAD-linked reductases, C-terminal domain"/>
    <property type="match status" value="1"/>
</dbReference>
<keyword evidence="4" id="KW-0560">Oxidoreductase</keyword>
<sequence>MTKRDQLRIIIVGGGIAGLAAAIALRAPNRRITVLEQSRMNREIGALISLQPNASRILRNTWGIDKELELARGLVDKGIRIYDVDGKLVKEVPLLSKAEYGGDRIVWHRDDLHNALKSAAKCPKRTGDPATIRVASRVVGCNPDEGNVTLESGEVLAADVIIGADGIPKQLIVSWINPRDSFTSIMVAHECRLVMGPGRQGEIYGVTALVPDERMNEDPNSGQSWVSEGSMDKLLETFAEFPDWVTGIFRHSPDLGLWQLRDMDPLKAWIRKRVILIGDAVHPMLPTQGQGASQSIEDAEALGAFFEDVREAPSLSQIDHIFKVIQYPAARQTFQSRYERVSLIQKGSRQAAKSGTIKGEKTVTMHVLPGPESFMILLTGLLIRSPAEFMDYNCTYRGAKQWADRQSTCV</sequence>
<evidence type="ECO:0000259" key="6">
    <source>
        <dbReference type="Pfam" id="PF01494"/>
    </source>
</evidence>
<dbReference type="Pfam" id="PF13450">
    <property type="entry name" value="NAD_binding_8"/>
    <property type="match status" value="1"/>
</dbReference>
<evidence type="ECO:0000256" key="1">
    <source>
        <dbReference type="ARBA" id="ARBA00007992"/>
    </source>
</evidence>
<reference evidence="7" key="2">
    <citation type="journal article" date="2023" name="IMA Fungus">
        <title>Comparative genomic study of the Penicillium genus elucidates a diverse pangenome and 15 lateral gene transfer events.</title>
        <authorList>
            <person name="Petersen C."/>
            <person name="Sorensen T."/>
            <person name="Nielsen M.R."/>
            <person name="Sondergaard T.E."/>
            <person name="Sorensen J.L."/>
            <person name="Fitzpatrick D.A."/>
            <person name="Frisvad J.C."/>
            <person name="Nielsen K.L."/>
        </authorList>
    </citation>
    <scope>NUCLEOTIDE SEQUENCE</scope>
    <source>
        <strain evidence="7">IBT 29864</strain>
    </source>
</reference>
<dbReference type="Gene3D" id="3.50.50.60">
    <property type="entry name" value="FAD/NAD(P)-binding domain"/>
    <property type="match status" value="2"/>
</dbReference>
<evidence type="ECO:0000313" key="7">
    <source>
        <dbReference type="EMBL" id="KAJ5377412.1"/>
    </source>
</evidence>
<dbReference type="EMBL" id="JAPZBS010000004">
    <property type="protein sequence ID" value="KAJ5377412.1"/>
    <property type="molecule type" value="Genomic_DNA"/>
</dbReference>
<dbReference type="GO" id="GO:0004497">
    <property type="term" value="F:monooxygenase activity"/>
    <property type="evidence" value="ECO:0007669"/>
    <property type="project" value="UniProtKB-KW"/>
</dbReference>
<comment type="similarity">
    <text evidence="1">Belongs to the paxM FAD-dependent monooxygenase family.</text>
</comment>
<proteinExistence type="inferred from homology"/>
<dbReference type="GO" id="GO:0071949">
    <property type="term" value="F:FAD binding"/>
    <property type="evidence" value="ECO:0007669"/>
    <property type="project" value="InterPro"/>
</dbReference>
<keyword evidence="2" id="KW-0285">Flavoprotein</keyword>
<keyword evidence="8" id="KW-1185">Reference proteome</keyword>
<dbReference type="RefSeq" id="XP_056556275.1">
    <property type="nucleotide sequence ID" value="XM_056697750.1"/>
</dbReference>
<evidence type="ECO:0000256" key="2">
    <source>
        <dbReference type="ARBA" id="ARBA00022630"/>
    </source>
</evidence>
<dbReference type="InterPro" id="IPR036188">
    <property type="entry name" value="FAD/NAD-bd_sf"/>
</dbReference>
<dbReference type="PANTHER" id="PTHR13789">
    <property type="entry name" value="MONOOXYGENASE"/>
    <property type="match status" value="1"/>
</dbReference>
<dbReference type="InterPro" id="IPR050493">
    <property type="entry name" value="FAD-dep_Monooxygenase_BioMet"/>
</dbReference>
<keyword evidence="5" id="KW-0503">Monooxygenase</keyword>
<dbReference type="InterPro" id="IPR002938">
    <property type="entry name" value="FAD-bd"/>
</dbReference>
<protein>
    <submittedName>
        <fullName evidence="7">FAD/NAD(P)-binding domain-containing protein</fullName>
    </submittedName>
</protein>
<dbReference type="Pfam" id="PF01494">
    <property type="entry name" value="FAD_binding_3"/>
    <property type="match status" value="1"/>
</dbReference>
<reference evidence="7" key="1">
    <citation type="submission" date="2022-11" db="EMBL/GenBank/DDBJ databases">
        <authorList>
            <person name="Petersen C."/>
        </authorList>
    </citation>
    <scope>NUCLEOTIDE SEQUENCE</scope>
    <source>
        <strain evidence="7">IBT 29864</strain>
    </source>
</reference>
<dbReference type="GeneID" id="81436929"/>
<comment type="caution">
    <text evidence="7">The sequence shown here is derived from an EMBL/GenBank/DDBJ whole genome shotgun (WGS) entry which is preliminary data.</text>
</comment>
<keyword evidence="3" id="KW-0274">FAD</keyword>
<evidence type="ECO:0000256" key="5">
    <source>
        <dbReference type="ARBA" id="ARBA00023033"/>
    </source>
</evidence>
<accession>A0A9W9VCZ3</accession>
<dbReference type="AlphaFoldDB" id="A0A9W9VCZ3"/>
<feature type="domain" description="FAD-binding" evidence="6">
    <location>
        <begin position="267"/>
        <end position="304"/>
    </location>
</feature>
<evidence type="ECO:0000256" key="4">
    <source>
        <dbReference type="ARBA" id="ARBA00023002"/>
    </source>
</evidence>
<name>A0A9W9VCZ3_9EURO</name>